<dbReference type="Pfam" id="PF04100">
    <property type="entry name" value="Vps53_N"/>
    <property type="match status" value="1"/>
</dbReference>
<evidence type="ECO:0000256" key="1">
    <source>
        <dbReference type="ARBA" id="ARBA00004150"/>
    </source>
</evidence>
<dbReference type="Gene3D" id="1.10.357.110">
    <property type="entry name" value="Vacuolar protein sorting-associated protein 53, C-terminus"/>
    <property type="match status" value="1"/>
</dbReference>
<accession>A0A2T0FFG7</accession>
<dbReference type="GO" id="GO:0042147">
    <property type="term" value="P:retrograde transport, endosome to Golgi"/>
    <property type="evidence" value="ECO:0007669"/>
    <property type="project" value="InterPro"/>
</dbReference>
<dbReference type="InterPro" id="IPR007234">
    <property type="entry name" value="Vps53_N"/>
</dbReference>
<dbReference type="GO" id="GO:0000938">
    <property type="term" value="C:GARP complex"/>
    <property type="evidence" value="ECO:0007669"/>
    <property type="project" value="InterPro"/>
</dbReference>
<evidence type="ECO:0000313" key="9">
    <source>
        <dbReference type="EMBL" id="PRT53725.1"/>
    </source>
</evidence>
<evidence type="ECO:0000259" key="8">
    <source>
        <dbReference type="Pfam" id="PF16854"/>
    </source>
</evidence>
<reference evidence="9 10" key="1">
    <citation type="submission" date="2017-04" db="EMBL/GenBank/DDBJ databases">
        <title>Genome sequencing of [Candida] sorbophila.</title>
        <authorList>
            <person name="Ahn J.O."/>
        </authorList>
    </citation>
    <scope>NUCLEOTIDE SEQUENCE [LARGE SCALE GENOMIC DNA]</scope>
    <source>
        <strain evidence="9 10">DS02</strain>
    </source>
</reference>
<keyword evidence="10" id="KW-1185">Reference proteome</keyword>
<dbReference type="RefSeq" id="XP_024663671.1">
    <property type="nucleotide sequence ID" value="XM_024807903.1"/>
</dbReference>
<evidence type="ECO:0000256" key="4">
    <source>
        <dbReference type="ARBA" id="ARBA00022753"/>
    </source>
</evidence>
<dbReference type="GeneID" id="36515094"/>
<protein>
    <submittedName>
        <fullName evidence="9">Vacuolar protein sorting-associated protein 53</fullName>
    </submittedName>
</protein>
<keyword evidence="5" id="KW-0333">Golgi apparatus</keyword>
<comment type="similarity">
    <text evidence="3">Belongs to the VPS53 family.</text>
</comment>
<dbReference type="PANTHER" id="PTHR12820:SF0">
    <property type="entry name" value="VACUOLAR PROTEIN SORTING-ASSOCIATED PROTEIN 53 HOMOLOG"/>
    <property type="match status" value="1"/>
</dbReference>
<dbReference type="GO" id="GO:0010008">
    <property type="term" value="C:endosome membrane"/>
    <property type="evidence" value="ECO:0007669"/>
    <property type="project" value="UniProtKB-SubCell"/>
</dbReference>
<keyword evidence="6" id="KW-0472">Membrane</keyword>
<evidence type="ECO:0000259" key="7">
    <source>
        <dbReference type="Pfam" id="PF04100"/>
    </source>
</evidence>
<proteinExistence type="inferred from homology"/>
<dbReference type="InterPro" id="IPR031745">
    <property type="entry name" value="Vps53_C"/>
</dbReference>
<gene>
    <name evidence="9" type="ORF">B9G98_01345</name>
</gene>
<sequence length="735" mass="83970">MDPISILNRIFATPESLQRVQEVQDHIELCQYYLEFELAEALSLDEQEQSARERALAAPQNLAHVLQQVKEMQAVGEKTRQQVYDMTKDINKLDKTKDNLVQSVTILKRLQMLSKVYSQLEILAKNRNYKELSSAVLVASELMSYFKPFRSLPQVAELSQQISTIQTHIYDQIKQDFREVVQGKPDLSQGGLAYACEALDSINHDARGQLEEWYCTTMLKEYGSLFKVGEEAGSFDNVGRRYAYLKKVFYSHENSETHFPQSWNVGLLLVNQACNYTKKDLEILLKQFSTNARGAEQIQLLLNTLNETFEFEHYLSRKLGSEFKADLSTVFVPYLSVWVDYQDRQLAEKLREFRSPQPIDPNVNVEVIPSSADLFIYYRQALAQMIKMSTGAPLLRLSRVFAKWLSIYSSNILANYLPQSISNEEEDVAAVGLVLHTADYCMNTTDQLEQTIAEQLDENLQDNLSFDEVRDAFFAIVNNCVDRFVNYVEMQAELSWREMANMNWGRLTSAGDQSLYVSHLCATIKRSVQLALKSVAKLSTARLICDRVVDAITLGYITAAMRTKPVSEIAAEQMLLDLYMLKGTLLELLSLWPQHDKVKQEKIESYRHTTSKTVGKAENVLQVLHVKPEPIDAFVDNYLVFVGDRSVSNFRKILEAKNMRQTSRVMDMFRSKAAENAELSHEAPMLAAVQLVKPISRARSPATPTEPVVSKFNENIRKFGEFLRRDGQQSPLPNR</sequence>
<evidence type="ECO:0000256" key="6">
    <source>
        <dbReference type="ARBA" id="ARBA00023136"/>
    </source>
</evidence>
<feature type="domain" description="Vps53 C-terminal" evidence="8">
    <location>
        <begin position="572"/>
        <end position="658"/>
    </location>
</feature>
<evidence type="ECO:0000256" key="3">
    <source>
        <dbReference type="ARBA" id="ARBA00008628"/>
    </source>
</evidence>
<dbReference type="AlphaFoldDB" id="A0A2T0FFG7"/>
<dbReference type="Proteomes" id="UP000238350">
    <property type="component" value="Unassembled WGS sequence"/>
</dbReference>
<evidence type="ECO:0000256" key="2">
    <source>
        <dbReference type="ARBA" id="ARBA00004481"/>
    </source>
</evidence>
<comment type="subcellular location">
    <subcellularLocation>
        <location evidence="2">Endosome membrane</location>
        <topology evidence="2">Peripheral membrane protein</topology>
    </subcellularLocation>
    <subcellularLocation>
        <location evidence="1">Golgi apparatus</location>
        <location evidence="1">trans-Golgi network membrane</location>
        <topology evidence="1">Peripheral membrane protein</topology>
    </subcellularLocation>
</comment>
<dbReference type="PANTHER" id="PTHR12820">
    <property type="entry name" value="VACUOLAR SORTING PROTEIN 53"/>
    <property type="match status" value="1"/>
</dbReference>
<organism evidence="9 10">
    <name type="scientific">Wickerhamiella sorbophila</name>
    <dbReference type="NCBI Taxonomy" id="45607"/>
    <lineage>
        <taxon>Eukaryota</taxon>
        <taxon>Fungi</taxon>
        <taxon>Dikarya</taxon>
        <taxon>Ascomycota</taxon>
        <taxon>Saccharomycotina</taxon>
        <taxon>Dipodascomycetes</taxon>
        <taxon>Dipodascales</taxon>
        <taxon>Trichomonascaceae</taxon>
        <taxon>Wickerhamiella</taxon>
    </lineage>
</organism>
<dbReference type="OrthoDB" id="10261632at2759"/>
<evidence type="ECO:0000256" key="5">
    <source>
        <dbReference type="ARBA" id="ARBA00023034"/>
    </source>
</evidence>
<feature type="domain" description="Vps53 N-terminal" evidence="7">
    <location>
        <begin position="2"/>
        <end position="354"/>
    </location>
</feature>
<dbReference type="EMBL" id="NDIQ01000001">
    <property type="protein sequence ID" value="PRT53725.1"/>
    <property type="molecule type" value="Genomic_DNA"/>
</dbReference>
<dbReference type="Pfam" id="PF16854">
    <property type="entry name" value="VPS53_C"/>
    <property type="match status" value="1"/>
</dbReference>
<dbReference type="InterPro" id="IPR038260">
    <property type="entry name" value="Vps53_C_sf"/>
</dbReference>
<dbReference type="STRING" id="45607.A0A2T0FFG7"/>
<evidence type="ECO:0000313" key="10">
    <source>
        <dbReference type="Proteomes" id="UP000238350"/>
    </source>
</evidence>
<keyword evidence="4" id="KW-0967">Endosome</keyword>
<name>A0A2T0FFG7_9ASCO</name>
<dbReference type="InterPro" id="IPR039766">
    <property type="entry name" value="Vps53"/>
</dbReference>
<dbReference type="GO" id="GO:0005829">
    <property type="term" value="C:cytosol"/>
    <property type="evidence" value="ECO:0007669"/>
    <property type="project" value="GOC"/>
</dbReference>
<comment type="caution">
    <text evidence="9">The sequence shown here is derived from an EMBL/GenBank/DDBJ whole genome shotgun (WGS) entry which is preliminary data.</text>
</comment>